<gene>
    <name evidence="2" type="primary">LOC108676083</name>
</gene>
<name>A0A8B7P0J1_HYAAZ</name>
<evidence type="ECO:0000313" key="1">
    <source>
        <dbReference type="Proteomes" id="UP000694843"/>
    </source>
</evidence>
<evidence type="ECO:0000313" key="2">
    <source>
        <dbReference type="RefSeq" id="XP_018019614.1"/>
    </source>
</evidence>
<dbReference type="KEGG" id="hazt:108676083"/>
<reference evidence="2" key="1">
    <citation type="submission" date="2025-08" db="UniProtKB">
        <authorList>
            <consortium name="RefSeq"/>
        </authorList>
    </citation>
    <scope>IDENTIFICATION</scope>
    <source>
        <tissue evidence="2">Whole organism</tissue>
    </source>
</reference>
<sequence length="184" mass="19988">MSTNSLTTPKDETFSHAFNENLTGKNSCQINNNFTVALDKQMGIAHSDNELQTTKNHSLSESALFSPAICVHQDGNSCISVQDNQGLNMLSNSCKVSQPWKVIKHLSSSELEELSVAELRQILATLLSASQGASLCLVSLLQSRHELEEQVELRNIAIEQLLRLAEKHASLSSCPSSPAITGRG</sequence>
<dbReference type="Proteomes" id="UP000694843">
    <property type="component" value="Unplaced"/>
</dbReference>
<proteinExistence type="predicted"/>
<dbReference type="OrthoDB" id="10046286at2759"/>
<accession>A0A8B7P0J1</accession>
<dbReference type="AlphaFoldDB" id="A0A8B7P0J1"/>
<dbReference type="GeneID" id="108676083"/>
<organism evidence="1 2">
    <name type="scientific">Hyalella azteca</name>
    <name type="common">Amphipod</name>
    <dbReference type="NCBI Taxonomy" id="294128"/>
    <lineage>
        <taxon>Eukaryota</taxon>
        <taxon>Metazoa</taxon>
        <taxon>Ecdysozoa</taxon>
        <taxon>Arthropoda</taxon>
        <taxon>Crustacea</taxon>
        <taxon>Multicrustacea</taxon>
        <taxon>Malacostraca</taxon>
        <taxon>Eumalacostraca</taxon>
        <taxon>Peracarida</taxon>
        <taxon>Amphipoda</taxon>
        <taxon>Senticaudata</taxon>
        <taxon>Talitrida</taxon>
        <taxon>Talitroidea</taxon>
        <taxon>Hyalellidae</taxon>
        <taxon>Hyalella</taxon>
    </lineage>
</organism>
<protein>
    <submittedName>
        <fullName evidence="2">Uncharacterized protein LOC108676083</fullName>
    </submittedName>
</protein>
<dbReference type="RefSeq" id="XP_018019614.1">
    <property type="nucleotide sequence ID" value="XM_018164125.2"/>
</dbReference>
<keyword evidence="1" id="KW-1185">Reference proteome</keyword>